<dbReference type="RefSeq" id="WP_115857556.1">
    <property type="nucleotide sequence ID" value="NZ_QTSU01000001.1"/>
</dbReference>
<comment type="caution">
    <text evidence="1">The sequence shown here is derived from an EMBL/GenBank/DDBJ whole genome shotgun (WGS) entry which is preliminary data.</text>
</comment>
<sequence>MIKFLQGLFGGKSTVEATASVSQATQTPPAARWLSKDDPKNPFVVDGYDCLAFARSMLSTTADPQVADSFLQQRGSLGQEHAGQLPADAISVDCRLPYPFTGETAEGALFKASCMEEKWDIYLYGDRLYFCRSWTGSLVFVAQFTATDGVLTISRIAAPASDAGSDDAYIVRQVHYLVCSHLFKKALPHPLPIGLDPKPDSVALFSFGQYGRVCCFGTFEETVRQGIKKPSNPNT</sequence>
<proteinExistence type="predicted"/>
<dbReference type="Proteomes" id="UP000264492">
    <property type="component" value="Unassembled WGS sequence"/>
</dbReference>
<dbReference type="EMBL" id="QTSU01000001">
    <property type="protein sequence ID" value="RDZ28114.1"/>
    <property type="molecule type" value="Genomic_DNA"/>
</dbReference>
<organism evidence="1 2">
    <name type="scientific">Lysobacter silvisoli</name>
    <dbReference type="NCBI Taxonomy" id="2293254"/>
    <lineage>
        <taxon>Bacteria</taxon>
        <taxon>Pseudomonadati</taxon>
        <taxon>Pseudomonadota</taxon>
        <taxon>Gammaproteobacteria</taxon>
        <taxon>Lysobacterales</taxon>
        <taxon>Lysobacteraceae</taxon>
        <taxon>Lysobacter</taxon>
    </lineage>
</organism>
<dbReference type="OrthoDB" id="9153188at2"/>
<dbReference type="AlphaFoldDB" id="A0A371K2L0"/>
<reference evidence="1 2" key="1">
    <citation type="submission" date="2018-08" db="EMBL/GenBank/DDBJ databases">
        <title>Lysobacter sp. zong2l5, whole genome shotgun sequence.</title>
        <authorList>
            <person name="Zhang X."/>
            <person name="Feng G."/>
            <person name="Zhu H."/>
        </authorList>
    </citation>
    <scope>NUCLEOTIDE SEQUENCE [LARGE SCALE GENOMIC DNA]</scope>
    <source>
        <strain evidence="2">zong2l5</strain>
    </source>
</reference>
<evidence type="ECO:0000313" key="2">
    <source>
        <dbReference type="Proteomes" id="UP000264492"/>
    </source>
</evidence>
<evidence type="ECO:0000313" key="1">
    <source>
        <dbReference type="EMBL" id="RDZ28114.1"/>
    </source>
</evidence>
<gene>
    <name evidence="1" type="ORF">DX914_02925</name>
</gene>
<accession>A0A371K2L0</accession>
<protein>
    <submittedName>
        <fullName evidence="1">Uncharacterized protein</fullName>
    </submittedName>
</protein>
<name>A0A371K2L0_9GAMM</name>
<keyword evidence="2" id="KW-1185">Reference proteome</keyword>